<dbReference type="SUPFAM" id="SSF53474">
    <property type="entry name" value="alpha/beta-Hydrolases"/>
    <property type="match status" value="1"/>
</dbReference>
<evidence type="ECO:0000313" key="5">
    <source>
        <dbReference type="Proteomes" id="UP000267535"/>
    </source>
</evidence>
<proteinExistence type="inferred from homology"/>
<dbReference type="InterPro" id="IPR003140">
    <property type="entry name" value="PLipase/COase/thioEstase"/>
</dbReference>
<organism evidence="4 5">
    <name type="scientific">Amphritea balenae</name>
    <dbReference type="NCBI Taxonomy" id="452629"/>
    <lineage>
        <taxon>Bacteria</taxon>
        <taxon>Pseudomonadati</taxon>
        <taxon>Pseudomonadota</taxon>
        <taxon>Gammaproteobacteria</taxon>
        <taxon>Oceanospirillales</taxon>
        <taxon>Oceanospirillaceae</taxon>
        <taxon>Amphritea</taxon>
    </lineage>
</organism>
<dbReference type="Pfam" id="PF02230">
    <property type="entry name" value="Abhydrolase_2"/>
    <property type="match status" value="1"/>
</dbReference>
<dbReference type="PANTHER" id="PTHR10655:SF17">
    <property type="entry name" value="LYSOPHOSPHOLIPASE-LIKE PROTEIN 1"/>
    <property type="match status" value="1"/>
</dbReference>
<dbReference type="Gene3D" id="3.40.50.1820">
    <property type="entry name" value="alpha/beta hydrolase"/>
    <property type="match status" value="1"/>
</dbReference>
<dbReference type="PANTHER" id="PTHR10655">
    <property type="entry name" value="LYSOPHOSPHOLIPASE-RELATED"/>
    <property type="match status" value="1"/>
</dbReference>
<evidence type="ECO:0000313" key="4">
    <source>
        <dbReference type="EMBL" id="RRC99714.1"/>
    </source>
</evidence>
<reference evidence="4 5" key="1">
    <citation type="submission" date="2018-11" db="EMBL/GenBank/DDBJ databases">
        <title>The draft genome sequence of Amphritea balenae JAMM 1525T.</title>
        <authorList>
            <person name="Fang Z."/>
            <person name="Zhang Y."/>
            <person name="Han X."/>
        </authorList>
    </citation>
    <scope>NUCLEOTIDE SEQUENCE [LARGE SCALE GENOMIC DNA]</scope>
    <source>
        <strain evidence="4 5">JAMM 1525</strain>
    </source>
</reference>
<dbReference type="GO" id="GO:0016787">
    <property type="term" value="F:hydrolase activity"/>
    <property type="evidence" value="ECO:0007669"/>
    <property type="project" value="UniProtKB-KW"/>
</dbReference>
<comment type="similarity">
    <text evidence="1">Belongs to the AB hydrolase superfamily. AB hydrolase 2 family.</text>
</comment>
<dbReference type="InterPro" id="IPR050565">
    <property type="entry name" value="LYPA1-2/EST-like"/>
</dbReference>
<keyword evidence="5" id="KW-1185">Reference proteome</keyword>
<name>A0A3P1SS32_9GAMM</name>
<dbReference type="OrthoDB" id="9801763at2"/>
<gene>
    <name evidence="4" type="ORF">EHS89_09505</name>
</gene>
<comment type="caution">
    <text evidence="4">The sequence shown here is derived from an EMBL/GenBank/DDBJ whole genome shotgun (WGS) entry which is preliminary data.</text>
</comment>
<dbReference type="InterPro" id="IPR029058">
    <property type="entry name" value="AB_hydrolase_fold"/>
</dbReference>
<evidence type="ECO:0000256" key="2">
    <source>
        <dbReference type="ARBA" id="ARBA00022801"/>
    </source>
</evidence>
<evidence type="ECO:0000259" key="3">
    <source>
        <dbReference type="Pfam" id="PF02230"/>
    </source>
</evidence>
<accession>A0A3P1SS32</accession>
<evidence type="ECO:0000256" key="1">
    <source>
        <dbReference type="ARBA" id="ARBA00006499"/>
    </source>
</evidence>
<protein>
    <recommendedName>
        <fullName evidence="3">Phospholipase/carboxylesterase/thioesterase domain-containing protein</fullName>
    </recommendedName>
</protein>
<dbReference type="RefSeq" id="WP_124925904.1">
    <property type="nucleotide sequence ID" value="NZ_BMOH01000006.1"/>
</dbReference>
<keyword evidence="2" id="KW-0378">Hydrolase</keyword>
<sequence length="214" mass="23637">MSSFHFKARCDKPAALVIMFHGVGSNPKSLHKLATYLHQQCPDLEISIPIGFSESPLNPKGFHWFGIEGVTETDRLSRVMAVMAPFDQLIREQAEIADVPLDKVVLAGFSQGTIMSLEWFKQTKDRVAGIVAMAGRFAELPVNPTLTKTPVCLIHGELDEISDPVHAQQSYDALLKLGTQVELNLIADAPHRVTESMYPLVADFIQRLSSKGKL</sequence>
<feature type="domain" description="Phospholipase/carboxylesterase/thioesterase" evidence="3">
    <location>
        <begin position="11"/>
        <end position="207"/>
    </location>
</feature>
<dbReference type="AlphaFoldDB" id="A0A3P1SS32"/>
<dbReference type="Proteomes" id="UP000267535">
    <property type="component" value="Unassembled WGS sequence"/>
</dbReference>
<dbReference type="EMBL" id="RQXV01000004">
    <property type="protein sequence ID" value="RRC99714.1"/>
    <property type="molecule type" value="Genomic_DNA"/>
</dbReference>